<evidence type="ECO:0000256" key="6">
    <source>
        <dbReference type="ARBA" id="ARBA00023040"/>
    </source>
</evidence>
<dbReference type="InterPro" id="IPR001499">
    <property type="entry name" value="GPCR_STE3"/>
</dbReference>
<evidence type="ECO:0000256" key="8">
    <source>
        <dbReference type="ARBA" id="ARBA00023170"/>
    </source>
</evidence>
<evidence type="ECO:0000313" key="12">
    <source>
        <dbReference type="Proteomes" id="UP000076722"/>
    </source>
</evidence>
<reference evidence="11 12" key="1">
    <citation type="journal article" date="2016" name="Mol. Biol. Evol.">
        <title>Comparative Genomics of Early-Diverging Mushroom-Forming Fungi Provides Insights into the Origins of Lignocellulose Decay Capabilities.</title>
        <authorList>
            <person name="Nagy L.G."/>
            <person name="Riley R."/>
            <person name="Tritt A."/>
            <person name="Adam C."/>
            <person name="Daum C."/>
            <person name="Floudas D."/>
            <person name="Sun H."/>
            <person name="Yadav J.S."/>
            <person name="Pangilinan J."/>
            <person name="Larsson K.H."/>
            <person name="Matsuura K."/>
            <person name="Barry K."/>
            <person name="Labutti K."/>
            <person name="Kuo R."/>
            <person name="Ohm R.A."/>
            <person name="Bhattacharya S.S."/>
            <person name="Shirouzu T."/>
            <person name="Yoshinaga Y."/>
            <person name="Martin F.M."/>
            <person name="Grigoriev I.V."/>
            <person name="Hibbett D.S."/>
        </authorList>
    </citation>
    <scope>NUCLEOTIDE SEQUENCE [LARGE SCALE GENOMIC DNA]</scope>
    <source>
        <strain evidence="11 12">HHB9708</strain>
    </source>
</reference>
<protein>
    <submittedName>
        <fullName evidence="11">Fungal pheromone STE3G-protein-coupled receptor</fullName>
    </submittedName>
</protein>
<evidence type="ECO:0000256" key="9">
    <source>
        <dbReference type="ARBA" id="ARBA00023224"/>
    </source>
</evidence>
<dbReference type="Proteomes" id="UP000076722">
    <property type="component" value="Unassembled WGS sequence"/>
</dbReference>
<evidence type="ECO:0000256" key="2">
    <source>
        <dbReference type="ARBA" id="ARBA00011085"/>
    </source>
</evidence>
<feature type="transmembrane region" description="Helical" evidence="10">
    <location>
        <begin position="12"/>
        <end position="31"/>
    </location>
</feature>
<evidence type="ECO:0000256" key="1">
    <source>
        <dbReference type="ARBA" id="ARBA00004141"/>
    </source>
</evidence>
<evidence type="ECO:0000256" key="3">
    <source>
        <dbReference type="ARBA" id="ARBA00022507"/>
    </source>
</evidence>
<dbReference type="AlphaFoldDB" id="A0A164Q3B6"/>
<evidence type="ECO:0000256" key="10">
    <source>
        <dbReference type="SAM" id="Phobius"/>
    </source>
</evidence>
<dbReference type="STRING" id="1314777.A0A164Q3B6"/>
<feature type="transmembrane region" description="Helical" evidence="10">
    <location>
        <begin position="275"/>
        <end position="293"/>
    </location>
</feature>
<keyword evidence="8 11" id="KW-0675">Receptor</keyword>
<gene>
    <name evidence="11" type="ORF">SISNIDRAFT_416924</name>
</gene>
<dbReference type="GO" id="GO:0000750">
    <property type="term" value="P:pheromone-dependent signal transduction involved in conjugation with cellular fusion"/>
    <property type="evidence" value="ECO:0007669"/>
    <property type="project" value="TreeGrafter"/>
</dbReference>
<comment type="similarity">
    <text evidence="2">Belongs to the G-protein coupled receptor 4 family.</text>
</comment>
<organism evidence="11 12">
    <name type="scientific">Sistotremastrum niveocremeum HHB9708</name>
    <dbReference type="NCBI Taxonomy" id="1314777"/>
    <lineage>
        <taxon>Eukaryota</taxon>
        <taxon>Fungi</taxon>
        <taxon>Dikarya</taxon>
        <taxon>Basidiomycota</taxon>
        <taxon>Agaricomycotina</taxon>
        <taxon>Agaricomycetes</taxon>
        <taxon>Sistotremastrales</taxon>
        <taxon>Sistotremastraceae</taxon>
        <taxon>Sertulicium</taxon>
        <taxon>Sertulicium niveocremeum</taxon>
    </lineage>
</organism>
<keyword evidence="7 10" id="KW-0472">Membrane</keyword>
<comment type="subcellular location">
    <subcellularLocation>
        <location evidence="1">Membrane</location>
        <topology evidence="1">Multi-pass membrane protein</topology>
    </subcellularLocation>
</comment>
<keyword evidence="12" id="KW-1185">Reference proteome</keyword>
<dbReference type="EMBL" id="KV419428">
    <property type="protein sequence ID" value="KZS89288.1"/>
    <property type="molecule type" value="Genomic_DNA"/>
</dbReference>
<feature type="transmembrane region" description="Helical" evidence="10">
    <location>
        <begin position="117"/>
        <end position="137"/>
    </location>
</feature>
<dbReference type="GO" id="GO:0004933">
    <property type="term" value="F:mating-type a-factor pheromone receptor activity"/>
    <property type="evidence" value="ECO:0007669"/>
    <property type="project" value="InterPro"/>
</dbReference>
<keyword evidence="4 10" id="KW-0812">Transmembrane</keyword>
<evidence type="ECO:0000256" key="4">
    <source>
        <dbReference type="ARBA" id="ARBA00022692"/>
    </source>
</evidence>
<name>A0A164Q3B6_9AGAM</name>
<keyword evidence="9" id="KW-0807">Transducer</keyword>
<sequence>MFGHGSPQHPELPAASFICAFLVLVPLPALWRAGNVATLSIIAWLFVVNVIRGVNTLIWANNIDLRLPVWCDITTKILLGETIALPAAAVCICSYLAAVSDVRTASATLEQRRRRKLFEVFMCYILPMIWMALHYIVQGHRYDIIEHLGCQATVYPSWVALVLLTIFPLVLALVAFAYAVIAIRNFYRRRIDFEKHLQSTNSSLSRGRYLRLMLLASTEMIFDTTANAYTLSFNLTNAGVMLPYTSWADVHSNFSRVQPYPLVLIPTFAWREMLVLWWITPVSTILFFCFFAFGRESMTIYRNWYETLRARFFPRSAKAKAG</sequence>
<evidence type="ECO:0000313" key="11">
    <source>
        <dbReference type="EMBL" id="KZS89288.1"/>
    </source>
</evidence>
<accession>A0A164Q3B6</accession>
<feature type="transmembrane region" description="Helical" evidence="10">
    <location>
        <begin position="38"/>
        <end position="58"/>
    </location>
</feature>
<evidence type="ECO:0000256" key="5">
    <source>
        <dbReference type="ARBA" id="ARBA00022989"/>
    </source>
</evidence>
<dbReference type="PANTHER" id="PTHR28097">
    <property type="entry name" value="PHEROMONE A FACTOR RECEPTOR"/>
    <property type="match status" value="1"/>
</dbReference>
<dbReference type="PRINTS" id="PR00899">
    <property type="entry name" value="GPCRSTE3"/>
</dbReference>
<keyword evidence="6" id="KW-0297">G-protein coupled receptor</keyword>
<feature type="transmembrane region" description="Helical" evidence="10">
    <location>
        <begin position="157"/>
        <end position="187"/>
    </location>
</feature>
<dbReference type="OrthoDB" id="2874149at2759"/>
<dbReference type="Pfam" id="PF02076">
    <property type="entry name" value="STE3"/>
    <property type="match status" value="1"/>
</dbReference>
<evidence type="ECO:0000256" key="7">
    <source>
        <dbReference type="ARBA" id="ARBA00023136"/>
    </source>
</evidence>
<dbReference type="InterPro" id="IPR001546">
    <property type="entry name" value="GPCR_Pheromne_A_rcpt"/>
</dbReference>
<keyword evidence="5 10" id="KW-1133">Transmembrane helix</keyword>
<dbReference type="GO" id="GO:0005886">
    <property type="term" value="C:plasma membrane"/>
    <property type="evidence" value="ECO:0007669"/>
    <property type="project" value="TreeGrafter"/>
</dbReference>
<keyword evidence="3" id="KW-0589">Pheromone response</keyword>
<proteinExistence type="inferred from homology"/>
<dbReference type="CDD" id="cd14966">
    <property type="entry name" value="7tmD_STE3"/>
    <property type="match status" value="1"/>
</dbReference>
<feature type="transmembrane region" description="Helical" evidence="10">
    <location>
        <begin position="78"/>
        <end position="97"/>
    </location>
</feature>
<dbReference type="PRINTS" id="PR00900">
    <property type="entry name" value="PHEROMONEAR"/>
</dbReference>
<dbReference type="PANTHER" id="PTHR28097:SF1">
    <property type="entry name" value="PHEROMONE A FACTOR RECEPTOR"/>
    <property type="match status" value="1"/>
</dbReference>